<evidence type="ECO:0000313" key="2">
    <source>
        <dbReference type="Proteomes" id="UP001218188"/>
    </source>
</evidence>
<gene>
    <name evidence="1" type="ORF">C8F04DRAFT_1177979</name>
</gene>
<dbReference type="AlphaFoldDB" id="A0AAD6X9E3"/>
<evidence type="ECO:0000313" key="1">
    <source>
        <dbReference type="EMBL" id="KAJ7040205.1"/>
    </source>
</evidence>
<comment type="caution">
    <text evidence="1">The sequence shown here is derived from an EMBL/GenBank/DDBJ whole genome shotgun (WGS) entry which is preliminary data.</text>
</comment>
<proteinExistence type="predicted"/>
<reference evidence="1" key="1">
    <citation type="submission" date="2023-03" db="EMBL/GenBank/DDBJ databases">
        <title>Massive genome expansion in bonnet fungi (Mycena s.s.) driven by repeated elements and novel gene families across ecological guilds.</title>
        <authorList>
            <consortium name="Lawrence Berkeley National Laboratory"/>
            <person name="Harder C.B."/>
            <person name="Miyauchi S."/>
            <person name="Viragh M."/>
            <person name="Kuo A."/>
            <person name="Thoen E."/>
            <person name="Andreopoulos B."/>
            <person name="Lu D."/>
            <person name="Skrede I."/>
            <person name="Drula E."/>
            <person name="Henrissat B."/>
            <person name="Morin E."/>
            <person name="Kohler A."/>
            <person name="Barry K."/>
            <person name="LaButti K."/>
            <person name="Morin E."/>
            <person name="Salamov A."/>
            <person name="Lipzen A."/>
            <person name="Mereny Z."/>
            <person name="Hegedus B."/>
            <person name="Baldrian P."/>
            <person name="Stursova M."/>
            <person name="Weitz H."/>
            <person name="Taylor A."/>
            <person name="Grigoriev I.V."/>
            <person name="Nagy L.G."/>
            <person name="Martin F."/>
            <person name="Kauserud H."/>
        </authorList>
    </citation>
    <scope>NUCLEOTIDE SEQUENCE</scope>
    <source>
        <strain evidence="1">CBHHK200</strain>
    </source>
</reference>
<dbReference type="EMBL" id="JARJCM010000022">
    <property type="protein sequence ID" value="KAJ7040205.1"/>
    <property type="molecule type" value="Genomic_DNA"/>
</dbReference>
<dbReference type="Proteomes" id="UP001218188">
    <property type="component" value="Unassembled WGS sequence"/>
</dbReference>
<sequence length="175" mass="20160">MSCERTQSATIAANGYPYAPVRKQSSLISDHFFTRKQRIRAVFEGERLKLLQRWLPTFFQHVDAQTTRDFWPRIFGDYFDSFPWRRADDGSSQNPGPLTPQEIDVRVVEIKGTKAVRLFPSPFASSTDALAESQSMVSSRAPQARARQRVMCHLAFVRHPKITTPARWPHLVRRS</sequence>
<keyword evidence="2" id="KW-1185">Reference proteome</keyword>
<protein>
    <submittedName>
        <fullName evidence="1">Uncharacterized protein</fullName>
    </submittedName>
</protein>
<accession>A0AAD6X9E3</accession>
<name>A0AAD6X9E3_9AGAR</name>
<organism evidence="1 2">
    <name type="scientific">Mycena alexandri</name>
    <dbReference type="NCBI Taxonomy" id="1745969"/>
    <lineage>
        <taxon>Eukaryota</taxon>
        <taxon>Fungi</taxon>
        <taxon>Dikarya</taxon>
        <taxon>Basidiomycota</taxon>
        <taxon>Agaricomycotina</taxon>
        <taxon>Agaricomycetes</taxon>
        <taxon>Agaricomycetidae</taxon>
        <taxon>Agaricales</taxon>
        <taxon>Marasmiineae</taxon>
        <taxon>Mycenaceae</taxon>
        <taxon>Mycena</taxon>
    </lineage>
</organism>